<reference evidence="6 7" key="1">
    <citation type="submission" date="2016-12" db="EMBL/GenBank/DDBJ databases">
        <authorList>
            <person name="Song W.-J."/>
            <person name="Kurnit D.M."/>
        </authorList>
    </citation>
    <scope>NUCLEOTIDE SEQUENCE [LARGE SCALE GENOMIC DNA]</scope>
    <source>
        <strain evidence="6 7">ATCC 49181</strain>
    </source>
</reference>
<feature type="transmembrane region" description="Helical" evidence="4">
    <location>
        <begin position="206"/>
        <end position="228"/>
    </location>
</feature>
<dbReference type="Gene3D" id="1.20.1250.20">
    <property type="entry name" value="MFS general substrate transporter like domains"/>
    <property type="match status" value="2"/>
</dbReference>
<dbReference type="RefSeq" id="WP_051537456.1">
    <property type="nucleotide sequence ID" value="NZ_FSRO01000001.1"/>
</dbReference>
<feature type="transmembrane region" description="Helical" evidence="4">
    <location>
        <begin position="135"/>
        <end position="153"/>
    </location>
</feature>
<feature type="transmembrane region" description="Helical" evidence="4">
    <location>
        <begin position="12"/>
        <end position="33"/>
    </location>
</feature>
<dbReference type="PANTHER" id="PTHR23521:SF3">
    <property type="entry name" value="MFS TRANSPORTER"/>
    <property type="match status" value="1"/>
</dbReference>
<feature type="transmembrane region" description="Helical" evidence="4">
    <location>
        <begin position="268"/>
        <end position="288"/>
    </location>
</feature>
<accession>A0A1N6IQ05</accession>
<keyword evidence="7" id="KW-1185">Reference proteome</keyword>
<feature type="transmembrane region" description="Helical" evidence="4">
    <location>
        <begin position="101"/>
        <end position="123"/>
    </location>
</feature>
<evidence type="ECO:0000259" key="5">
    <source>
        <dbReference type="PROSITE" id="PS50850"/>
    </source>
</evidence>
<dbReference type="PROSITE" id="PS50850">
    <property type="entry name" value="MFS"/>
    <property type="match status" value="1"/>
</dbReference>
<dbReference type="GO" id="GO:0022857">
    <property type="term" value="F:transmembrane transporter activity"/>
    <property type="evidence" value="ECO:0007669"/>
    <property type="project" value="InterPro"/>
</dbReference>
<dbReference type="PANTHER" id="PTHR23521">
    <property type="entry name" value="TRANSPORTER MFS SUPERFAMILY"/>
    <property type="match status" value="1"/>
</dbReference>
<dbReference type="InterPro" id="IPR020846">
    <property type="entry name" value="MFS_dom"/>
</dbReference>
<feature type="transmembrane region" description="Helical" evidence="4">
    <location>
        <begin position="294"/>
        <end position="315"/>
    </location>
</feature>
<dbReference type="STRING" id="44575.SAMN05216419_100184"/>
<evidence type="ECO:0000313" key="7">
    <source>
        <dbReference type="Proteomes" id="UP000185062"/>
    </source>
</evidence>
<evidence type="ECO:0000256" key="2">
    <source>
        <dbReference type="ARBA" id="ARBA00022989"/>
    </source>
</evidence>
<evidence type="ECO:0000313" key="6">
    <source>
        <dbReference type="EMBL" id="SIO34110.1"/>
    </source>
</evidence>
<sequence length="423" mass="44803">MTRNVREVLASVRPLLGGTAAFVAGNSLLGIVLPLRMEAAGYPVALTGAIMAAYYLGLAFGGLRGKRVILRIGHIRAFAVFAALAAATTLAYATISHPAVWVFLRIVNGFCVAGLTATIESWLNTKSSNKTRGRILGFYMLTFYLAMAFGQTLVNLTDVGAPDLFMLSASLIVLSLVPVAMTKLGEPNLSESQVLNVKDLYSASPVGMVGAGVAGLMVGSFYALGAVFASRIGLSVSEAALFMSVVVLGGLVFQLPMGVLADRYDRRIVISVTLLVVGITWGLLAGVIASGLPFFALLIMTLGFGGAMSSIYPLCVAETFDRLERRYYVAASGRLLMIYSISATFGPLLASALMSIYGPPSFLMFESAVALLYAVFVLVRILQEPSLPVDKREKYVPLPDAAPIAMGLDPRADLDSEGEDGRA</sequence>
<keyword evidence="2 4" id="KW-1133">Transmembrane helix</keyword>
<feature type="transmembrane region" description="Helical" evidence="4">
    <location>
        <begin position="39"/>
        <end position="63"/>
    </location>
</feature>
<evidence type="ECO:0000256" key="3">
    <source>
        <dbReference type="ARBA" id="ARBA00023136"/>
    </source>
</evidence>
<dbReference type="SUPFAM" id="SSF103473">
    <property type="entry name" value="MFS general substrate transporter"/>
    <property type="match status" value="1"/>
</dbReference>
<organism evidence="6 7">
    <name type="scientific">Nitrosomonas cryotolerans ATCC 49181</name>
    <dbReference type="NCBI Taxonomy" id="1131553"/>
    <lineage>
        <taxon>Bacteria</taxon>
        <taxon>Pseudomonadati</taxon>
        <taxon>Pseudomonadota</taxon>
        <taxon>Betaproteobacteria</taxon>
        <taxon>Nitrosomonadales</taxon>
        <taxon>Nitrosomonadaceae</taxon>
        <taxon>Nitrosomonas</taxon>
    </lineage>
</organism>
<evidence type="ECO:0000256" key="1">
    <source>
        <dbReference type="ARBA" id="ARBA00022692"/>
    </source>
</evidence>
<evidence type="ECO:0000256" key="4">
    <source>
        <dbReference type="SAM" id="Phobius"/>
    </source>
</evidence>
<gene>
    <name evidence="6" type="ORF">SAMN02743940_1981</name>
</gene>
<feature type="transmembrane region" description="Helical" evidence="4">
    <location>
        <begin position="240"/>
        <end position="261"/>
    </location>
</feature>
<dbReference type="GO" id="GO:0005886">
    <property type="term" value="C:plasma membrane"/>
    <property type="evidence" value="ECO:0007669"/>
    <property type="project" value="TreeGrafter"/>
</dbReference>
<protein>
    <submittedName>
        <fullName evidence="6">Predicted arabinose efflux permease, MFS family</fullName>
    </submittedName>
</protein>
<dbReference type="AlphaFoldDB" id="A0A1N6IQ05"/>
<feature type="transmembrane region" description="Helical" evidence="4">
    <location>
        <begin position="363"/>
        <end position="382"/>
    </location>
</feature>
<feature type="transmembrane region" description="Helical" evidence="4">
    <location>
        <begin position="336"/>
        <end position="357"/>
    </location>
</feature>
<keyword evidence="3 4" id="KW-0472">Membrane</keyword>
<feature type="transmembrane region" description="Helical" evidence="4">
    <location>
        <begin position="75"/>
        <end position="95"/>
    </location>
</feature>
<feature type="domain" description="Major facilitator superfamily (MFS) profile" evidence="5">
    <location>
        <begin position="6"/>
        <end position="385"/>
    </location>
</feature>
<dbReference type="InterPro" id="IPR011701">
    <property type="entry name" value="MFS"/>
</dbReference>
<feature type="transmembrane region" description="Helical" evidence="4">
    <location>
        <begin position="165"/>
        <end position="185"/>
    </location>
</feature>
<keyword evidence="1 4" id="KW-0812">Transmembrane</keyword>
<dbReference type="Proteomes" id="UP000185062">
    <property type="component" value="Unassembled WGS sequence"/>
</dbReference>
<name>A0A1N6IQ05_9PROT</name>
<proteinExistence type="predicted"/>
<dbReference type="InterPro" id="IPR036259">
    <property type="entry name" value="MFS_trans_sf"/>
</dbReference>
<dbReference type="Pfam" id="PF07690">
    <property type="entry name" value="MFS_1"/>
    <property type="match status" value="2"/>
</dbReference>
<dbReference type="eggNOG" id="COG0738">
    <property type="taxonomic scope" value="Bacteria"/>
</dbReference>
<dbReference type="InterPro" id="IPR047200">
    <property type="entry name" value="MFS_YcaD-like"/>
</dbReference>
<dbReference type="CDD" id="cd17477">
    <property type="entry name" value="MFS_YcaD_like"/>
    <property type="match status" value="1"/>
</dbReference>
<dbReference type="EMBL" id="FSRO01000001">
    <property type="protein sequence ID" value="SIO34110.1"/>
    <property type="molecule type" value="Genomic_DNA"/>
</dbReference>